<dbReference type="Gene3D" id="1.20.930.20">
    <property type="entry name" value="Adaptor protein Cbl, N-terminal domain"/>
    <property type="match status" value="1"/>
</dbReference>
<dbReference type="InterPro" id="IPR051681">
    <property type="entry name" value="Ser/Thr_Kinases-Pseudokinases"/>
</dbReference>
<dbReference type="SUPFAM" id="SSF81901">
    <property type="entry name" value="HCP-like"/>
    <property type="match status" value="1"/>
</dbReference>
<gene>
    <name evidence="4" type="ORF">RirG_259700</name>
</gene>
<dbReference type="SMART" id="SM00671">
    <property type="entry name" value="SEL1"/>
    <property type="match status" value="2"/>
</dbReference>
<keyword evidence="5" id="KW-1185">Reference proteome</keyword>
<dbReference type="InterPro" id="IPR008266">
    <property type="entry name" value="Tyr_kinase_AS"/>
</dbReference>
<dbReference type="InterPro" id="IPR001245">
    <property type="entry name" value="Ser-Thr/Tyr_kinase_cat_dom"/>
</dbReference>
<feature type="domain" description="Protein kinase" evidence="3">
    <location>
        <begin position="240"/>
        <end position="496"/>
    </location>
</feature>
<dbReference type="PROSITE" id="PS00109">
    <property type="entry name" value="PROTEIN_KINASE_TYR"/>
    <property type="match status" value="1"/>
</dbReference>
<dbReference type="HOGENOM" id="CLU_000288_102_3_1"/>
<dbReference type="CDD" id="cd21037">
    <property type="entry name" value="MLKL_NTD"/>
    <property type="match status" value="1"/>
</dbReference>
<name>A0A015LA53_RHIIW</name>
<keyword evidence="1" id="KW-0547">Nucleotide-binding</keyword>
<dbReference type="GO" id="GO:0097527">
    <property type="term" value="P:necroptotic signaling pathway"/>
    <property type="evidence" value="ECO:0007669"/>
    <property type="project" value="TreeGrafter"/>
</dbReference>
<evidence type="ECO:0000313" key="4">
    <source>
        <dbReference type="EMBL" id="EXX51658.1"/>
    </source>
</evidence>
<dbReference type="PROSITE" id="PS50011">
    <property type="entry name" value="PROTEIN_KINASE_DOM"/>
    <property type="match status" value="1"/>
</dbReference>
<dbReference type="InterPro" id="IPR011009">
    <property type="entry name" value="Kinase-like_dom_sf"/>
</dbReference>
<dbReference type="InterPro" id="IPR036537">
    <property type="entry name" value="Adaptor_Cbl_N_dom_sf"/>
</dbReference>
<dbReference type="PANTHER" id="PTHR44329">
    <property type="entry name" value="SERINE/THREONINE-PROTEIN KINASE TNNI3K-RELATED"/>
    <property type="match status" value="1"/>
</dbReference>
<dbReference type="OrthoDB" id="2384430at2759"/>
<evidence type="ECO:0000259" key="3">
    <source>
        <dbReference type="PROSITE" id="PS50011"/>
    </source>
</evidence>
<sequence>MSQESVKRVINSTNVNTVIERALSITDTTINSFGASKVSDSISPFLPLITEVSRLTSDIINIYQTAEHNKRICGSLLSRTTAAETAVKNLEIRRLENESLFKSKEYYKNFQRLVIIVGKIKKFIEEISQIKGLRRFLAANSIEKDFFDLTNEFEGLMRILNFSIAVTNQIQMEEDKKILSHDIKEMNKYIHDIEGGIANEVSGINAKLDDITQWNLAWQKKLLSKNEDIIADATIPMNEFSDPSEMVKRGNKVIKKLRKGEEVALKKRIFDKEEKKQINDILSQVTILKKLKESKYIVKFYGFVNEEEIMYMVTEWFEYGNLKEYYTDYGPLGWLEKSQIAIDISRGLTFLHTVSILHHDIRSENILITRHRCAKLANFTLSRGFRDFSTHVKATIDNVRWMAPEKLKDHNNPYTAKCEIYSFGMVLWEIAEGKLPFQRENDIVQIRNLVVNQKYRPSFSLGVPNEWVKIAYQAMQDSPSARPSLKDIFMTLNDVYQIHKPKKTPTSSPICSPSQSDLPDPDDLELSLDLSVIDIDTLSIKEAIAEHKKNGDRLKAWKAFCQHSELDDMLAKYWKGYYLYYDLCPIEDPEDKNAKQLRVKQSVEYFKEAADFGLADAQLRYGHCLWSGEAIKRDIKESIRYFQMSADNGNHTAMYNIGNILYNGIGANKDEEKGSNYLRLAALSGQPKAIAMCKTKGIKLA</sequence>
<keyword evidence="2" id="KW-0067">ATP-binding</keyword>
<dbReference type="SUPFAM" id="SSF56112">
    <property type="entry name" value="Protein kinase-like (PK-like)"/>
    <property type="match status" value="1"/>
</dbReference>
<evidence type="ECO:0000313" key="5">
    <source>
        <dbReference type="Proteomes" id="UP000022910"/>
    </source>
</evidence>
<dbReference type="Proteomes" id="UP000022910">
    <property type="component" value="Unassembled WGS sequence"/>
</dbReference>
<dbReference type="SMR" id="A0A015LA53"/>
<dbReference type="SMART" id="SM00220">
    <property type="entry name" value="S_TKc"/>
    <property type="match status" value="1"/>
</dbReference>
<dbReference type="Gene3D" id="1.10.510.10">
    <property type="entry name" value="Transferase(Phosphotransferase) domain 1"/>
    <property type="match status" value="1"/>
</dbReference>
<dbReference type="GO" id="GO:0004672">
    <property type="term" value="F:protein kinase activity"/>
    <property type="evidence" value="ECO:0007669"/>
    <property type="project" value="InterPro"/>
</dbReference>
<dbReference type="GO" id="GO:0005524">
    <property type="term" value="F:ATP binding"/>
    <property type="evidence" value="ECO:0007669"/>
    <property type="project" value="UniProtKB-KW"/>
</dbReference>
<dbReference type="InterPro" id="IPR000719">
    <property type="entry name" value="Prot_kinase_dom"/>
</dbReference>
<dbReference type="Pfam" id="PF08238">
    <property type="entry name" value="Sel1"/>
    <property type="match status" value="2"/>
</dbReference>
<dbReference type="OMA" id="ANKKQCH"/>
<dbReference type="Pfam" id="PF07714">
    <property type="entry name" value="PK_Tyr_Ser-Thr"/>
    <property type="match status" value="1"/>
</dbReference>
<protein>
    <submittedName>
        <fullName evidence="4">Pkh2p</fullName>
    </submittedName>
</protein>
<evidence type="ECO:0000256" key="1">
    <source>
        <dbReference type="ARBA" id="ARBA00022741"/>
    </source>
</evidence>
<dbReference type="AlphaFoldDB" id="A0A015LA53"/>
<dbReference type="GO" id="GO:0007166">
    <property type="term" value="P:cell surface receptor signaling pathway"/>
    <property type="evidence" value="ECO:0007669"/>
    <property type="project" value="InterPro"/>
</dbReference>
<dbReference type="InterPro" id="IPR059179">
    <property type="entry name" value="MLKL-like_MCAfunc"/>
</dbReference>
<reference evidence="4 5" key="1">
    <citation type="submission" date="2014-02" db="EMBL/GenBank/DDBJ databases">
        <title>Single nucleus genome sequencing reveals high similarity among nuclei of an endomycorrhizal fungus.</title>
        <authorList>
            <person name="Lin K."/>
            <person name="Geurts R."/>
            <person name="Zhang Z."/>
            <person name="Limpens E."/>
            <person name="Saunders D.G."/>
            <person name="Mu D."/>
            <person name="Pang E."/>
            <person name="Cao H."/>
            <person name="Cha H."/>
            <person name="Lin T."/>
            <person name="Zhou Q."/>
            <person name="Shang Y."/>
            <person name="Li Y."/>
            <person name="Ivanov S."/>
            <person name="Sharma T."/>
            <person name="Velzen R.V."/>
            <person name="Ruijter N.D."/>
            <person name="Aanen D.K."/>
            <person name="Win J."/>
            <person name="Kamoun S."/>
            <person name="Bisseling T."/>
            <person name="Huang S."/>
        </authorList>
    </citation>
    <scope>NUCLEOTIDE SEQUENCE [LARGE SCALE GENOMIC DNA]</scope>
    <source>
        <strain evidence="5">DAOM197198w</strain>
    </source>
</reference>
<evidence type="ECO:0000256" key="2">
    <source>
        <dbReference type="ARBA" id="ARBA00022840"/>
    </source>
</evidence>
<dbReference type="PANTHER" id="PTHR44329:SF298">
    <property type="entry name" value="MIXED LINEAGE KINASE DOMAIN-LIKE PROTEIN"/>
    <property type="match status" value="1"/>
</dbReference>
<dbReference type="InterPro" id="IPR006597">
    <property type="entry name" value="Sel1-like"/>
</dbReference>
<comment type="caution">
    <text evidence="4">The sequence shown here is derived from an EMBL/GenBank/DDBJ whole genome shotgun (WGS) entry which is preliminary data.</text>
</comment>
<proteinExistence type="predicted"/>
<dbReference type="EMBL" id="JEMT01029635">
    <property type="protein sequence ID" value="EXX51658.1"/>
    <property type="molecule type" value="Genomic_DNA"/>
</dbReference>
<dbReference type="InterPro" id="IPR011990">
    <property type="entry name" value="TPR-like_helical_dom_sf"/>
</dbReference>
<dbReference type="Gene3D" id="1.25.40.10">
    <property type="entry name" value="Tetratricopeptide repeat domain"/>
    <property type="match status" value="1"/>
</dbReference>
<accession>A0A015LA53</accession>
<organism evidence="4 5">
    <name type="scientific">Rhizophagus irregularis (strain DAOM 197198w)</name>
    <name type="common">Glomus intraradices</name>
    <dbReference type="NCBI Taxonomy" id="1432141"/>
    <lineage>
        <taxon>Eukaryota</taxon>
        <taxon>Fungi</taxon>
        <taxon>Fungi incertae sedis</taxon>
        <taxon>Mucoromycota</taxon>
        <taxon>Glomeromycotina</taxon>
        <taxon>Glomeromycetes</taxon>
        <taxon>Glomerales</taxon>
        <taxon>Glomeraceae</taxon>
        <taxon>Rhizophagus</taxon>
    </lineage>
</organism>